<dbReference type="InterPro" id="IPR049513">
    <property type="entry name" value="TetR_C_40"/>
</dbReference>
<gene>
    <name evidence="6" type="ORF">MAE02_53170</name>
</gene>
<evidence type="ECO:0000313" key="7">
    <source>
        <dbReference type="Proteomes" id="UP000321085"/>
    </source>
</evidence>
<dbReference type="Gene3D" id="1.10.357.10">
    <property type="entry name" value="Tetracycline Repressor, domain 2"/>
    <property type="match status" value="1"/>
</dbReference>
<dbReference type="AlphaFoldDB" id="A0A512C080"/>
<accession>A0A512C080</accession>
<keyword evidence="7" id="KW-1185">Reference proteome</keyword>
<dbReference type="InterPro" id="IPR001647">
    <property type="entry name" value="HTH_TetR"/>
</dbReference>
<dbReference type="Pfam" id="PF00440">
    <property type="entry name" value="TetR_N"/>
    <property type="match status" value="1"/>
</dbReference>
<reference evidence="6 7" key="1">
    <citation type="submission" date="2019-07" db="EMBL/GenBank/DDBJ databases">
        <title>Whole genome shotgun sequence of Microvirga aerophila NBRC 106136.</title>
        <authorList>
            <person name="Hosoyama A."/>
            <person name="Uohara A."/>
            <person name="Ohji S."/>
            <person name="Ichikawa N."/>
        </authorList>
    </citation>
    <scope>NUCLEOTIDE SEQUENCE [LARGE SCALE GENOMIC DNA]</scope>
    <source>
        <strain evidence="6 7">NBRC 106136</strain>
    </source>
</reference>
<keyword evidence="2 4" id="KW-0238">DNA-binding</keyword>
<protein>
    <submittedName>
        <fullName evidence="6">TetR family transcriptional regulator</fullName>
    </submittedName>
</protein>
<dbReference type="PANTHER" id="PTHR30055:SF234">
    <property type="entry name" value="HTH-TYPE TRANSCRIPTIONAL REGULATOR BETI"/>
    <property type="match status" value="1"/>
</dbReference>
<dbReference type="PRINTS" id="PR00455">
    <property type="entry name" value="HTHTETR"/>
</dbReference>
<dbReference type="Pfam" id="PF21306">
    <property type="entry name" value="TetR_C_40"/>
    <property type="match status" value="1"/>
</dbReference>
<keyword evidence="1" id="KW-0805">Transcription regulation</keyword>
<evidence type="ECO:0000256" key="1">
    <source>
        <dbReference type="ARBA" id="ARBA00023015"/>
    </source>
</evidence>
<dbReference type="OrthoDB" id="9811084at2"/>
<dbReference type="SUPFAM" id="SSF46689">
    <property type="entry name" value="Homeodomain-like"/>
    <property type="match status" value="1"/>
</dbReference>
<dbReference type="GO" id="GO:0003700">
    <property type="term" value="F:DNA-binding transcription factor activity"/>
    <property type="evidence" value="ECO:0007669"/>
    <property type="project" value="TreeGrafter"/>
</dbReference>
<keyword evidence="3" id="KW-0804">Transcription</keyword>
<feature type="DNA-binding region" description="H-T-H motif" evidence="4">
    <location>
        <begin position="41"/>
        <end position="60"/>
    </location>
</feature>
<sequence length="203" mass="21855">MAKVDMARRAEIGREKRAKTRAQILDAGTMLLAERPPEALTVDGIVEAAGVAKGTFYYHFQSIEELAAAVGAKLGDSFDELLTPARLELSDPIARLSFAFTRFLEKAISDPIWARLVVQSSRAPTEFTRGIRAHLKADLTEAIDQGRLSVQDVELAADIVIGICLQVMRGILERRAASGVPGQALDAVLRALGASQPCDGSRA</sequence>
<evidence type="ECO:0000256" key="3">
    <source>
        <dbReference type="ARBA" id="ARBA00023163"/>
    </source>
</evidence>
<comment type="caution">
    <text evidence="6">The sequence shown here is derived from an EMBL/GenBank/DDBJ whole genome shotgun (WGS) entry which is preliminary data.</text>
</comment>
<dbReference type="EMBL" id="BJYU01000115">
    <property type="protein sequence ID" value="GEO17621.1"/>
    <property type="molecule type" value="Genomic_DNA"/>
</dbReference>
<feature type="domain" description="HTH tetR-type" evidence="5">
    <location>
        <begin position="18"/>
        <end position="78"/>
    </location>
</feature>
<dbReference type="InterPro" id="IPR050109">
    <property type="entry name" value="HTH-type_TetR-like_transc_reg"/>
</dbReference>
<dbReference type="InterPro" id="IPR036271">
    <property type="entry name" value="Tet_transcr_reg_TetR-rel_C_sf"/>
</dbReference>
<dbReference type="GO" id="GO:0000976">
    <property type="term" value="F:transcription cis-regulatory region binding"/>
    <property type="evidence" value="ECO:0007669"/>
    <property type="project" value="TreeGrafter"/>
</dbReference>
<proteinExistence type="predicted"/>
<dbReference type="InterPro" id="IPR009057">
    <property type="entry name" value="Homeodomain-like_sf"/>
</dbReference>
<organism evidence="6 7">
    <name type="scientific">Microvirga aerophila</name>
    <dbReference type="NCBI Taxonomy" id="670291"/>
    <lineage>
        <taxon>Bacteria</taxon>
        <taxon>Pseudomonadati</taxon>
        <taxon>Pseudomonadota</taxon>
        <taxon>Alphaproteobacteria</taxon>
        <taxon>Hyphomicrobiales</taxon>
        <taxon>Methylobacteriaceae</taxon>
        <taxon>Microvirga</taxon>
    </lineage>
</organism>
<dbReference type="PROSITE" id="PS50977">
    <property type="entry name" value="HTH_TETR_2"/>
    <property type="match status" value="1"/>
</dbReference>
<evidence type="ECO:0000259" key="5">
    <source>
        <dbReference type="PROSITE" id="PS50977"/>
    </source>
</evidence>
<name>A0A512C080_9HYPH</name>
<evidence type="ECO:0000313" key="6">
    <source>
        <dbReference type="EMBL" id="GEO17621.1"/>
    </source>
</evidence>
<dbReference type="RefSeq" id="WP_114188907.1">
    <property type="nucleotide sequence ID" value="NZ_BJYU01000115.1"/>
</dbReference>
<dbReference type="PANTHER" id="PTHR30055">
    <property type="entry name" value="HTH-TYPE TRANSCRIPTIONAL REGULATOR RUTR"/>
    <property type="match status" value="1"/>
</dbReference>
<evidence type="ECO:0000256" key="4">
    <source>
        <dbReference type="PROSITE-ProRule" id="PRU00335"/>
    </source>
</evidence>
<dbReference type="Proteomes" id="UP000321085">
    <property type="component" value="Unassembled WGS sequence"/>
</dbReference>
<evidence type="ECO:0000256" key="2">
    <source>
        <dbReference type="ARBA" id="ARBA00023125"/>
    </source>
</evidence>
<dbReference type="SUPFAM" id="SSF48498">
    <property type="entry name" value="Tetracyclin repressor-like, C-terminal domain"/>
    <property type="match status" value="1"/>
</dbReference>